<keyword evidence="2" id="KW-0547">Nucleotide-binding</keyword>
<comment type="pathway">
    <text evidence="2">Amino-sugar metabolism; 1,6-anhydro-N-acetylmuramate degradation.</text>
</comment>
<dbReference type="Proteomes" id="UP000830835">
    <property type="component" value="Unassembled WGS sequence"/>
</dbReference>
<dbReference type="HAMAP" id="MF_01270">
    <property type="entry name" value="AnhMurNAc_kinase"/>
    <property type="match status" value="1"/>
</dbReference>
<name>A0ABT0C8M7_THEVL</name>
<comment type="caution">
    <text evidence="3">The sequence shown here is derived from an EMBL/GenBank/DDBJ whole genome shotgun (WGS) entry which is preliminary data.</text>
</comment>
<dbReference type="GO" id="GO:0016301">
    <property type="term" value="F:kinase activity"/>
    <property type="evidence" value="ECO:0007669"/>
    <property type="project" value="UniProtKB-KW"/>
</dbReference>
<evidence type="ECO:0000313" key="3">
    <source>
        <dbReference type="EMBL" id="MCJ2542130.1"/>
    </source>
</evidence>
<evidence type="ECO:0000256" key="2">
    <source>
        <dbReference type="HAMAP-Rule" id="MF_01270"/>
    </source>
</evidence>
<dbReference type="InterPro" id="IPR005338">
    <property type="entry name" value="Anhydro_N_Ac-Mur_kinase"/>
</dbReference>
<comment type="catalytic activity">
    <reaction evidence="2">
        <text>1,6-anhydro-N-acetyl-beta-muramate + ATP + H2O = N-acetyl-D-muramate 6-phosphate + ADP + H(+)</text>
        <dbReference type="Rhea" id="RHEA:24952"/>
        <dbReference type="ChEBI" id="CHEBI:15377"/>
        <dbReference type="ChEBI" id="CHEBI:15378"/>
        <dbReference type="ChEBI" id="CHEBI:30616"/>
        <dbReference type="ChEBI" id="CHEBI:58690"/>
        <dbReference type="ChEBI" id="CHEBI:58722"/>
        <dbReference type="ChEBI" id="CHEBI:456216"/>
        <dbReference type="EC" id="2.7.1.170"/>
    </reaction>
</comment>
<keyword evidence="4" id="KW-1185">Reference proteome</keyword>
<gene>
    <name evidence="2" type="primary">anmK</name>
    <name evidence="3" type="ORF">JX360_04275</name>
</gene>
<comment type="pathway">
    <text evidence="2">Cell wall biogenesis; peptidoglycan recycling.</text>
</comment>
<feature type="binding site" evidence="2">
    <location>
        <begin position="9"/>
        <end position="16"/>
    </location>
    <ligand>
        <name>ATP</name>
        <dbReference type="ChEBI" id="CHEBI:30616"/>
    </ligand>
</feature>
<keyword evidence="2" id="KW-0067">ATP-binding</keyword>
<organism evidence="3 4">
    <name type="scientific">Thermostichus vulcanus str. 'Rupite'</name>
    <dbReference type="NCBI Taxonomy" id="2813851"/>
    <lineage>
        <taxon>Bacteria</taxon>
        <taxon>Bacillati</taxon>
        <taxon>Cyanobacteriota</taxon>
        <taxon>Cyanophyceae</taxon>
        <taxon>Thermostichales</taxon>
        <taxon>Thermostichaceae</taxon>
        <taxon>Thermostichus</taxon>
    </lineage>
</organism>
<protein>
    <recommendedName>
        <fullName evidence="2">Anhydro-N-acetylmuramic acid kinase</fullName>
        <ecNumber evidence="2">2.7.1.170</ecNumber>
    </recommendedName>
    <alternativeName>
        <fullName evidence="2">AnhMurNAc kinase</fullName>
    </alternativeName>
</protein>
<keyword evidence="2 3" id="KW-0808">Transferase</keyword>
<dbReference type="Gene3D" id="3.30.420.40">
    <property type="match status" value="2"/>
</dbReference>
<keyword evidence="2" id="KW-0119">Carbohydrate metabolism</keyword>
<sequence>MIVIGLMSGTSVDGIDVAIVQIEGRDPLTWDLLHHETIPYSEQLREAILRASDPKTSSVDQLCALNVRVGQAFAEAALQGIDSANLNPEQIDLIGSHGQTLWHIPTGPNASTLQIGEAAVIAELTGIPVINNFRARDMAAGGQGAPLVAFVDRLLFSDSHRNRVAQNIGGIANLTYLPKTSGPGSPFAFDTGPGNILIDLAVMQATQGQQTFDRNGQWAAQGQVDWEKVREWMRDPYFQLPPPKTTGREYFGASYLQQIWPHFASAADCIATLTAWTACSIAHAYRTFLPHLPDQAIVSGGGTQNPTLMKMLQRQLPEVTLLTSEQMGIPSQAKEALAFAILAYRTWQGQANNLPEATGASRAVILGQITPANRSLTIQLL</sequence>
<keyword evidence="1 2" id="KW-0418">Kinase</keyword>
<comment type="similarity">
    <text evidence="2">Belongs to the anhydro-N-acetylmuramic acid kinase family.</text>
</comment>
<accession>A0ABT0C8M7</accession>
<evidence type="ECO:0000256" key="1">
    <source>
        <dbReference type="ARBA" id="ARBA00022777"/>
    </source>
</evidence>
<evidence type="ECO:0000313" key="4">
    <source>
        <dbReference type="Proteomes" id="UP000830835"/>
    </source>
</evidence>
<proteinExistence type="inferred from homology"/>
<dbReference type="CDD" id="cd24050">
    <property type="entry name" value="ASKHA_NBD_ANMK"/>
    <property type="match status" value="1"/>
</dbReference>
<dbReference type="EC" id="2.7.1.170" evidence="2"/>
<dbReference type="EMBL" id="JAFIRA010000006">
    <property type="protein sequence ID" value="MCJ2542130.1"/>
    <property type="molecule type" value="Genomic_DNA"/>
</dbReference>
<dbReference type="RefSeq" id="WP_279611234.1">
    <property type="nucleotide sequence ID" value="NZ_JAFIRA010000006.1"/>
</dbReference>
<dbReference type="SUPFAM" id="SSF53067">
    <property type="entry name" value="Actin-like ATPase domain"/>
    <property type="match status" value="1"/>
</dbReference>
<comment type="function">
    <text evidence="2">Catalyzes the specific phosphorylation of 1,6-anhydro-N-acetylmuramic acid (anhMurNAc) with the simultaneous cleavage of the 1,6-anhydro ring, generating MurNAc-6-P. Is required for the utilization of anhMurNAc either imported from the medium or derived from its own cell wall murein, and thus plays a role in cell wall recycling.</text>
</comment>
<dbReference type="NCBIfam" id="NF007139">
    <property type="entry name" value="PRK09585.1-3"/>
    <property type="match status" value="1"/>
</dbReference>
<reference evidence="3" key="1">
    <citation type="submission" date="2021-02" db="EMBL/GenBank/DDBJ databases">
        <title>The CRISPR/cas machinery reduction and long-range gene transfer in the hot spring cyanobacterium Synechococcus.</title>
        <authorList>
            <person name="Dvorak P."/>
            <person name="Jahodarova E."/>
            <person name="Hasler P."/>
            <person name="Poulickova A."/>
        </authorList>
    </citation>
    <scope>NUCLEOTIDE SEQUENCE</scope>
    <source>
        <strain evidence="3">Rupite</strain>
    </source>
</reference>
<dbReference type="PANTHER" id="PTHR30605">
    <property type="entry name" value="ANHYDRO-N-ACETYLMURAMIC ACID KINASE"/>
    <property type="match status" value="1"/>
</dbReference>
<dbReference type="Pfam" id="PF03702">
    <property type="entry name" value="AnmK"/>
    <property type="match status" value="1"/>
</dbReference>
<dbReference type="PANTHER" id="PTHR30605:SF0">
    <property type="entry name" value="ANHYDRO-N-ACETYLMURAMIC ACID KINASE"/>
    <property type="match status" value="1"/>
</dbReference>
<dbReference type="NCBIfam" id="NF007148">
    <property type="entry name" value="PRK09585.3-2"/>
    <property type="match status" value="1"/>
</dbReference>
<dbReference type="InterPro" id="IPR043129">
    <property type="entry name" value="ATPase_NBD"/>
</dbReference>